<name>A0A846Y759_9NOCA</name>
<feature type="region of interest" description="Disordered" evidence="1">
    <location>
        <begin position="1"/>
        <end position="25"/>
    </location>
</feature>
<dbReference type="AlphaFoldDB" id="A0A846Y759"/>
<protein>
    <submittedName>
        <fullName evidence="2">Uncharacterized protein</fullName>
    </submittedName>
</protein>
<dbReference type="EMBL" id="JAAXOP010000026">
    <property type="protein sequence ID" value="NKY54195.1"/>
    <property type="molecule type" value="Genomic_DNA"/>
</dbReference>
<dbReference type="RefSeq" id="WP_157102996.1">
    <property type="nucleotide sequence ID" value="NZ_JAAXOP010000026.1"/>
</dbReference>
<dbReference type="Proteomes" id="UP000565711">
    <property type="component" value="Unassembled WGS sequence"/>
</dbReference>
<evidence type="ECO:0000313" key="2">
    <source>
        <dbReference type="EMBL" id="NKY54195.1"/>
    </source>
</evidence>
<sequence>MSTVPTPTAPTTTTTAPAAGTTAMPLPGRIDPYIPLTKQPLPAGRPRSWYIMHNRRLKAMRLAIALLDSGVYRANLADNHTIRDTAETVGIRPPSNKTCSLVRDFMRVRRV</sequence>
<reference evidence="2 3" key="1">
    <citation type="submission" date="2020-04" db="EMBL/GenBank/DDBJ databases">
        <title>MicrobeNet Type strains.</title>
        <authorList>
            <person name="Nicholson A.C."/>
        </authorList>
    </citation>
    <scope>NUCLEOTIDE SEQUENCE [LARGE SCALE GENOMIC DNA]</scope>
    <source>
        <strain evidence="2 3">JCM 12354</strain>
    </source>
</reference>
<evidence type="ECO:0000313" key="3">
    <source>
        <dbReference type="Proteomes" id="UP000565711"/>
    </source>
</evidence>
<accession>A0A846Y759</accession>
<keyword evidence="3" id="KW-1185">Reference proteome</keyword>
<proteinExistence type="predicted"/>
<gene>
    <name evidence="2" type="ORF">HGA08_28790</name>
</gene>
<organism evidence="2 3">
    <name type="scientific">Nocardia vermiculata</name>
    <dbReference type="NCBI Taxonomy" id="257274"/>
    <lineage>
        <taxon>Bacteria</taxon>
        <taxon>Bacillati</taxon>
        <taxon>Actinomycetota</taxon>
        <taxon>Actinomycetes</taxon>
        <taxon>Mycobacteriales</taxon>
        <taxon>Nocardiaceae</taxon>
        <taxon>Nocardia</taxon>
    </lineage>
</organism>
<evidence type="ECO:0000256" key="1">
    <source>
        <dbReference type="SAM" id="MobiDB-lite"/>
    </source>
</evidence>
<comment type="caution">
    <text evidence="2">The sequence shown here is derived from an EMBL/GenBank/DDBJ whole genome shotgun (WGS) entry which is preliminary data.</text>
</comment>